<feature type="region of interest" description="Disordered" evidence="1">
    <location>
        <begin position="128"/>
        <end position="147"/>
    </location>
</feature>
<feature type="compositionally biased region" description="Polar residues" evidence="1">
    <location>
        <begin position="53"/>
        <end position="63"/>
    </location>
</feature>
<sequence>MKNKGQAQPLLLSSTGRQDYPPFSQLPYAPRQTGSDATGSSSRGSTNDSSSTLGESNNSHRQAISNHRRFSGYPERIEQSPVVHGRSLQGCSQATNETAKPKYYGAYLKFTERSSHLLLPRRFNSSRGDDLSAPISLDTPANPTRTRNSTIVGRAFSRHSFITTGQSVQLSPYSLTTPANASSQCASFVDSSRSVSSDCDLENTDESTCETGSFEDALSTMSHSYSSANGVEEGRKSIEVNSALLLASNSAWLSPASWKVPNPVAVSQMVAPRAVPINLPFPQTQRSPTLGLEQPTSEASAGLPEENDGQHDFSPRSSLVSDSFDIQIPGRYTSLCEGSSVEGSTELSDTGFADSLDDDDTHTDIRGSPVTTPASFLIDVLNQWKKLPTSAEVPPDFVKQLKYALAAFDRNKLIGSDDSPTELSPSYTPSSGSFDAIGSQLSGFSGQYANSADSYCSYSYESPKPSPQWAPFSERSRIPASRQLKIDHKLIENQCARLSATPTSKMKDALTTLCPPSSFQAITTPGSASDEFRDREGRIVEVSHRRTRHMSLSFGAKGGSEDQSPKSLRQSQKKMSLAAELTRTVREGFKSLKFPVLHEKTNDDLPEMCGGWHSDWEDTDVRVPKRFSRNAAARRSSSCGPFERPQNLGYISEFSMTSPKKPYRVRFQ</sequence>
<feature type="compositionally biased region" description="Low complexity" evidence="1">
    <location>
        <begin position="38"/>
        <end position="52"/>
    </location>
</feature>
<dbReference type="OrthoDB" id="2500518at2759"/>
<feature type="region of interest" description="Disordered" evidence="1">
    <location>
        <begin position="280"/>
        <end position="318"/>
    </location>
</feature>
<dbReference type="Proteomes" id="UP000235388">
    <property type="component" value="Unassembled WGS sequence"/>
</dbReference>
<proteinExistence type="predicted"/>
<feature type="compositionally biased region" description="Polar residues" evidence="1">
    <location>
        <begin position="281"/>
        <end position="299"/>
    </location>
</feature>
<gene>
    <name evidence="2" type="ORF">PCANC_25996</name>
</gene>
<comment type="caution">
    <text evidence="2">The sequence shown here is derived from an EMBL/GenBank/DDBJ whole genome shotgun (WGS) entry which is preliminary data.</text>
</comment>
<feature type="region of interest" description="Disordered" evidence="1">
    <location>
        <begin position="553"/>
        <end position="573"/>
    </location>
</feature>
<protein>
    <submittedName>
        <fullName evidence="2">Uncharacterized protein</fullName>
    </submittedName>
</protein>
<evidence type="ECO:0000313" key="3">
    <source>
        <dbReference type="Proteomes" id="UP000235388"/>
    </source>
</evidence>
<dbReference type="EMBL" id="PGCJ01001124">
    <property type="protein sequence ID" value="PLW09082.1"/>
    <property type="molecule type" value="Genomic_DNA"/>
</dbReference>
<evidence type="ECO:0000313" key="2">
    <source>
        <dbReference type="EMBL" id="PLW09082.1"/>
    </source>
</evidence>
<dbReference type="AlphaFoldDB" id="A0A2N5S755"/>
<name>A0A2N5S755_9BASI</name>
<accession>A0A2N5S755</accession>
<feature type="region of interest" description="Disordered" evidence="1">
    <location>
        <begin position="1"/>
        <end position="63"/>
    </location>
</feature>
<feature type="region of interest" description="Disordered" evidence="1">
    <location>
        <begin position="335"/>
        <end position="369"/>
    </location>
</feature>
<organism evidence="2 3">
    <name type="scientific">Puccinia coronata f. sp. avenae</name>
    <dbReference type="NCBI Taxonomy" id="200324"/>
    <lineage>
        <taxon>Eukaryota</taxon>
        <taxon>Fungi</taxon>
        <taxon>Dikarya</taxon>
        <taxon>Basidiomycota</taxon>
        <taxon>Pucciniomycotina</taxon>
        <taxon>Pucciniomycetes</taxon>
        <taxon>Pucciniales</taxon>
        <taxon>Pucciniaceae</taxon>
        <taxon>Puccinia</taxon>
    </lineage>
</organism>
<reference evidence="2 3" key="1">
    <citation type="submission" date="2017-11" db="EMBL/GenBank/DDBJ databases">
        <title>De novo assembly and phasing of dikaryotic genomes from two isolates of Puccinia coronata f. sp. avenae, the causal agent of oat crown rust.</title>
        <authorList>
            <person name="Miller M.E."/>
            <person name="Zhang Y."/>
            <person name="Omidvar V."/>
            <person name="Sperschneider J."/>
            <person name="Schwessinger B."/>
            <person name="Raley C."/>
            <person name="Palmer J.M."/>
            <person name="Garnica D."/>
            <person name="Upadhyaya N."/>
            <person name="Rathjen J."/>
            <person name="Taylor J.M."/>
            <person name="Park R.F."/>
            <person name="Dodds P.N."/>
            <person name="Hirsch C.D."/>
            <person name="Kianian S.F."/>
            <person name="Figueroa M."/>
        </authorList>
    </citation>
    <scope>NUCLEOTIDE SEQUENCE [LARGE SCALE GENOMIC DNA]</scope>
    <source>
        <strain evidence="2">12NC29</strain>
    </source>
</reference>
<evidence type="ECO:0000256" key="1">
    <source>
        <dbReference type="SAM" id="MobiDB-lite"/>
    </source>
</evidence>
<keyword evidence="3" id="KW-1185">Reference proteome</keyword>